<evidence type="ECO:0000256" key="1">
    <source>
        <dbReference type="ARBA" id="ARBA00004613"/>
    </source>
</evidence>
<comment type="similarity">
    <text evidence="2 6">Belongs to the plant self-incompatibility (S1) protein family.</text>
</comment>
<keyword evidence="3 6" id="KW-0713">Self-incompatibility</keyword>
<organism evidence="7 8">
    <name type="scientific">Sphagnum troendelagicum</name>
    <dbReference type="NCBI Taxonomy" id="128251"/>
    <lineage>
        <taxon>Eukaryota</taxon>
        <taxon>Viridiplantae</taxon>
        <taxon>Streptophyta</taxon>
        <taxon>Embryophyta</taxon>
        <taxon>Bryophyta</taxon>
        <taxon>Sphagnophytina</taxon>
        <taxon>Sphagnopsida</taxon>
        <taxon>Sphagnales</taxon>
        <taxon>Sphagnaceae</taxon>
        <taxon>Sphagnum</taxon>
    </lineage>
</organism>
<evidence type="ECO:0000256" key="2">
    <source>
        <dbReference type="ARBA" id="ARBA00005581"/>
    </source>
</evidence>
<evidence type="ECO:0000256" key="5">
    <source>
        <dbReference type="ARBA" id="ARBA00022729"/>
    </source>
</evidence>
<gene>
    <name evidence="7" type="ORF">CSSPTR1EN2_LOCUS12332</name>
</gene>
<keyword evidence="8" id="KW-1185">Reference proteome</keyword>
<dbReference type="EMBL" id="OZ019894">
    <property type="protein sequence ID" value="CAK9214639.1"/>
    <property type="molecule type" value="Genomic_DNA"/>
</dbReference>
<dbReference type="Pfam" id="PF05938">
    <property type="entry name" value="Self-incomp_S1"/>
    <property type="match status" value="1"/>
</dbReference>
<keyword evidence="5" id="KW-0732">Signal</keyword>
<dbReference type="PANTHER" id="PTHR31232">
    <property type="match status" value="1"/>
</dbReference>
<name>A0ABP0UB46_9BRYO</name>
<dbReference type="Proteomes" id="UP001497512">
    <property type="component" value="Chromosome 2"/>
</dbReference>
<evidence type="ECO:0000313" key="8">
    <source>
        <dbReference type="Proteomes" id="UP001497512"/>
    </source>
</evidence>
<protein>
    <recommendedName>
        <fullName evidence="6">S-protein homolog</fullName>
    </recommendedName>
</protein>
<keyword evidence="4 6" id="KW-0964">Secreted</keyword>
<evidence type="ECO:0000256" key="3">
    <source>
        <dbReference type="ARBA" id="ARBA00022471"/>
    </source>
</evidence>
<reference evidence="7" key="1">
    <citation type="submission" date="2024-02" db="EMBL/GenBank/DDBJ databases">
        <authorList>
            <consortium name="ELIXIR-Norway"/>
            <consortium name="Elixir Norway"/>
        </authorList>
    </citation>
    <scope>NUCLEOTIDE SEQUENCE</scope>
</reference>
<comment type="subcellular location">
    <subcellularLocation>
        <location evidence="1 6">Secreted</location>
    </subcellularLocation>
</comment>
<proteinExistence type="inferred from homology"/>
<evidence type="ECO:0000256" key="6">
    <source>
        <dbReference type="RuleBase" id="RU367044"/>
    </source>
</evidence>
<accession>A0ABP0UB46</accession>
<dbReference type="PANTHER" id="PTHR31232:SF18">
    <property type="entry name" value="S-PROTEIN HOMOLOG"/>
    <property type="match status" value="1"/>
</dbReference>
<sequence>MGANSFFIARNDHKNASLIMGIAIVLTTMLMLSPFQVAAQAASVDIINLLGDPITAHCTSGSVDRGIVTIQPDSDDTWAFDGSLLSTGWTCQFQWTDSSSCTPTCTVHNQVVRVWQGVLNSRRLGLGLGSSAFQLTPCVECVWQIKYDGFYCANQNDLVYSFIIGWN</sequence>
<evidence type="ECO:0000313" key="7">
    <source>
        <dbReference type="EMBL" id="CAK9214639.1"/>
    </source>
</evidence>
<dbReference type="InterPro" id="IPR010264">
    <property type="entry name" value="Self-incomp_S1"/>
</dbReference>
<evidence type="ECO:0000256" key="4">
    <source>
        <dbReference type="ARBA" id="ARBA00022525"/>
    </source>
</evidence>